<gene>
    <name evidence="2" type="ORF">CALCODRAFT_558456</name>
</gene>
<evidence type="ECO:0000313" key="3">
    <source>
        <dbReference type="Proteomes" id="UP000076842"/>
    </source>
</evidence>
<evidence type="ECO:0000256" key="1">
    <source>
        <dbReference type="SAM" id="Phobius"/>
    </source>
</evidence>
<keyword evidence="1" id="KW-1133">Transmembrane helix</keyword>
<dbReference type="InterPro" id="IPR011990">
    <property type="entry name" value="TPR-like_helical_dom_sf"/>
</dbReference>
<dbReference type="Gene3D" id="1.25.40.10">
    <property type="entry name" value="Tetratricopeptide repeat domain"/>
    <property type="match status" value="1"/>
</dbReference>
<feature type="transmembrane region" description="Helical" evidence="1">
    <location>
        <begin position="15"/>
        <end position="39"/>
    </location>
</feature>
<dbReference type="SUPFAM" id="SSF48452">
    <property type="entry name" value="TPR-like"/>
    <property type="match status" value="1"/>
</dbReference>
<dbReference type="AlphaFoldDB" id="A0A165CZT7"/>
<keyword evidence="1" id="KW-0812">Transmembrane</keyword>
<reference evidence="2 3" key="1">
    <citation type="journal article" date="2016" name="Mol. Biol. Evol.">
        <title>Comparative Genomics of Early-Diverging Mushroom-Forming Fungi Provides Insights into the Origins of Lignocellulose Decay Capabilities.</title>
        <authorList>
            <person name="Nagy L.G."/>
            <person name="Riley R."/>
            <person name="Tritt A."/>
            <person name="Adam C."/>
            <person name="Daum C."/>
            <person name="Floudas D."/>
            <person name="Sun H."/>
            <person name="Yadav J.S."/>
            <person name="Pangilinan J."/>
            <person name="Larsson K.H."/>
            <person name="Matsuura K."/>
            <person name="Barry K."/>
            <person name="Labutti K."/>
            <person name="Kuo R."/>
            <person name="Ohm R.A."/>
            <person name="Bhattacharya S.S."/>
            <person name="Shirouzu T."/>
            <person name="Yoshinaga Y."/>
            <person name="Martin F.M."/>
            <person name="Grigoriev I.V."/>
            <person name="Hibbett D.S."/>
        </authorList>
    </citation>
    <scope>NUCLEOTIDE SEQUENCE [LARGE SCALE GENOMIC DNA]</scope>
    <source>
        <strain evidence="2 3">HHB12733</strain>
    </source>
</reference>
<name>A0A165CZT7_9BASI</name>
<dbReference type="InParanoid" id="A0A165CZT7"/>
<protein>
    <submittedName>
        <fullName evidence="2">Uncharacterized protein</fullName>
    </submittedName>
</protein>
<organism evidence="2 3">
    <name type="scientific">Calocera cornea HHB12733</name>
    <dbReference type="NCBI Taxonomy" id="1353952"/>
    <lineage>
        <taxon>Eukaryota</taxon>
        <taxon>Fungi</taxon>
        <taxon>Dikarya</taxon>
        <taxon>Basidiomycota</taxon>
        <taxon>Agaricomycotina</taxon>
        <taxon>Dacrymycetes</taxon>
        <taxon>Dacrymycetales</taxon>
        <taxon>Dacrymycetaceae</taxon>
        <taxon>Calocera</taxon>
    </lineage>
</organism>
<accession>A0A165CZT7</accession>
<proteinExistence type="predicted"/>
<dbReference type="Proteomes" id="UP000076842">
    <property type="component" value="Unassembled WGS sequence"/>
</dbReference>
<keyword evidence="1" id="KW-0472">Membrane</keyword>
<dbReference type="EMBL" id="KV424092">
    <property type="protein sequence ID" value="KZT51766.1"/>
    <property type="molecule type" value="Genomic_DNA"/>
</dbReference>
<evidence type="ECO:0000313" key="2">
    <source>
        <dbReference type="EMBL" id="KZT51766.1"/>
    </source>
</evidence>
<keyword evidence="3" id="KW-1185">Reference proteome</keyword>
<sequence length="228" mass="26370">MSSGVNLIFLGSCLYAIHGVVVVMDFTTLGDLLGLLWGLKAMFYLAGRNAQEAIRLLMEEKEANKKNNDMRAFAHCCGQLRQAYEVQGKMEDSYQQYSETLKVYLEEIMLWDITWTTMTLGKLQMKRVCHFRLESFDKSISTVKQAMGSWETLKVYANVAKGLRLLASTYELLRRDDEYAAFMQGIECCIRHDLKKEATELLVDKWHRHMRRANMKERRPDSKEGSVS</sequence>